<reference evidence="1 2" key="1">
    <citation type="submission" date="2014-08" db="EMBL/GenBank/DDBJ databases">
        <title>Genome sequences of NCPPB Pectobacterium isolates.</title>
        <authorList>
            <person name="Glover R.H."/>
            <person name="Sapp M."/>
            <person name="Elphinstone J."/>
        </authorList>
    </citation>
    <scope>NUCLEOTIDE SEQUENCE [LARGE SCALE GENOMIC DNA]</scope>
    <source>
        <strain evidence="1 2">NCPPB 2793</strain>
    </source>
</reference>
<dbReference type="Proteomes" id="UP000032869">
    <property type="component" value="Unassembled WGS sequence"/>
</dbReference>
<accession>A0ABR4V206</accession>
<comment type="caution">
    <text evidence="1">The sequence shown here is derived from an EMBL/GenBank/DDBJ whole genome shotgun (WGS) entry which is preliminary data.</text>
</comment>
<gene>
    <name evidence="1" type="ORF">JV35_08285</name>
</gene>
<dbReference type="RefSeq" id="WP_039302497.1">
    <property type="nucleotide sequence ID" value="NZ_JQHL01000002.1"/>
</dbReference>
<keyword evidence="2" id="KW-1185">Reference proteome</keyword>
<sequence length="98" mass="10988">MIKLAFREGQPNEVYLPDAQFCVPSDGLQPYVTFSDPAKTQHIHDWFSASNIQVAAPESYVTNMQAAVWFIIIGFANVDINAFESVLEKPHRFLLASS</sequence>
<name>A0ABR4V206_9GAMM</name>
<protein>
    <submittedName>
        <fullName evidence="1">Uncharacterized protein</fullName>
    </submittedName>
</protein>
<organism evidence="1 2">
    <name type="scientific">Pectobacterium betavasculorum</name>
    <dbReference type="NCBI Taxonomy" id="55207"/>
    <lineage>
        <taxon>Bacteria</taxon>
        <taxon>Pseudomonadati</taxon>
        <taxon>Pseudomonadota</taxon>
        <taxon>Gammaproteobacteria</taxon>
        <taxon>Enterobacterales</taxon>
        <taxon>Pectobacteriaceae</taxon>
        <taxon>Pectobacterium</taxon>
    </lineage>
</organism>
<dbReference type="EMBL" id="JQHL01000002">
    <property type="protein sequence ID" value="KFX21175.1"/>
    <property type="molecule type" value="Genomic_DNA"/>
</dbReference>
<evidence type="ECO:0000313" key="1">
    <source>
        <dbReference type="EMBL" id="KFX21175.1"/>
    </source>
</evidence>
<evidence type="ECO:0000313" key="2">
    <source>
        <dbReference type="Proteomes" id="UP000032869"/>
    </source>
</evidence>
<proteinExistence type="predicted"/>